<accession>A0A6J5KZC2</accession>
<proteinExistence type="predicted"/>
<organism evidence="2">
    <name type="scientific">uncultured Caudovirales phage</name>
    <dbReference type="NCBI Taxonomy" id="2100421"/>
    <lineage>
        <taxon>Viruses</taxon>
        <taxon>Duplodnaviria</taxon>
        <taxon>Heunggongvirae</taxon>
        <taxon>Uroviricota</taxon>
        <taxon>Caudoviricetes</taxon>
        <taxon>Peduoviridae</taxon>
        <taxon>Maltschvirus</taxon>
        <taxon>Maltschvirus maltsch</taxon>
    </lineage>
</organism>
<name>A0A6J5KZC2_9CAUD</name>
<evidence type="ECO:0000313" key="2">
    <source>
        <dbReference type="EMBL" id="CAB4126625.1"/>
    </source>
</evidence>
<dbReference type="EMBL" id="LR796203">
    <property type="protein sequence ID" value="CAB4126625.1"/>
    <property type="molecule type" value="Genomic_DNA"/>
</dbReference>
<feature type="compositionally biased region" description="Gly residues" evidence="1">
    <location>
        <begin position="190"/>
        <end position="209"/>
    </location>
</feature>
<gene>
    <name evidence="2" type="ORF">UFOVP78_3</name>
</gene>
<reference evidence="2" key="1">
    <citation type="submission" date="2020-04" db="EMBL/GenBank/DDBJ databases">
        <authorList>
            <person name="Chiriac C."/>
            <person name="Salcher M."/>
            <person name="Ghai R."/>
            <person name="Kavagutti S V."/>
        </authorList>
    </citation>
    <scope>NUCLEOTIDE SEQUENCE</scope>
</reference>
<sequence>MPRARSIQTNFTGGEFSPRLFGRPDLDAYANGAATMLNFLTLPQGGATRRPGSYYVAGVKNSANKVRLINFTISSVAAYVIELGPLYARFYRNRGQVVDGSGVPVELVTPWAAADLPYLRWAQSADVLVVTHKSYAPQQITRTSASAFTIAPVNFQNGPYQPENTGDVGTAGGMGDTSGADAGVHSPGADGDGGGGGSGGDGGGGGSGE</sequence>
<feature type="region of interest" description="Disordered" evidence="1">
    <location>
        <begin position="156"/>
        <end position="209"/>
    </location>
</feature>
<protein>
    <submittedName>
        <fullName evidence="2">Uncharacterized protein</fullName>
    </submittedName>
</protein>
<evidence type="ECO:0000256" key="1">
    <source>
        <dbReference type="SAM" id="MobiDB-lite"/>
    </source>
</evidence>